<gene>
    <name evidence="12" type="primary">LOC100376910</name>
</gene>
<dbReference type="InterPro" id="IPR005331">
    <property type="entry name" value="Sulfotransferase"/>
</dbReference>
<evidence type="ECO:0000256" key="6">
    <source>
        <dbReference type="ARBA" id="ARBA00022989"/>
    </source>
</evidence>
<dbReference type="GeneID" id="100376910"/>
<name>A0ABM0GIV2_SACKO</name>
<evidence type="ECO:0000256" key="3">
    <source>
        <dbReference type="ARBA" id="ARBA00022679"/>
    </source>
</evidence>
<dbReference type="SUPFAM" id="SSF52540">
    <property type="entry name" value="P-loop containing nucleoside triphosphate hydrolases"/>
    <property type="match status" value="1"/>
</dbReference>
<dbReference type="PANTHER" id="PTHR12129">
    <property type="entry name" value="HEPARAN SULFATE 2-O-SULFOTRANSFERASE"/>
    <property type="match status" value="1"/>
</dbReference>
<dbReference type="Pfam" id="PF03567">
    <property type="entry name" value="Sulfotransfer_2"/>
    <property type="match status" value="1"/>
</dbReference>
<dbReference type="PANTHER" id="PTHR12129:SF17">
    <property type="entry name" value="HEPARAN SULFATE 2-O-SULFOTRANSFERASE 1"/>
    <property type="match status" value="1"/>
</dbReference>
<dbReference type="Gene3D" id="3.40.50.300">
    <property type="entry name" value="P-loop containing nucleotide triphosphate hydrolases"/>
    <property type="match status" value="1"/>
</dbReference>
<dbReference type="RefSeq" id="XP_002730809.1">
    <property type="nucleotide sequence ID" value="XM_002730763.1"/>
</dbReference>
<evidence type="ECO:0000256" key="4">
    <source>
        <dbReference type="ARBA" id="ARBA00022692"/>
    </source>
</evidence>
<keyword evidence="9" id="KW-1015">Disulfide bond</keyword>
<keyword evidence="6" id="KW-1133">Transmembrane helix</keyword>
<keyword evidence="5" id="KW-0735">Signal-anchor</keyword>
<proteinExistence type="inferred from homology"/>
<evidence type="ECO:0000256" key="2">
    <source>
        <dbReference type="ARBA" id="ARBA00010569"/>
    </source>
</evidence>
<sequence length="272" mass="31949">MESIASDVSNLSQIIQDDYPKETDNQLSNEPLMLFVEESARFVQNVTSWQVKKPAFYHGHIAFLDFARFGVVQKPLYINIIREPLARLVSYYYFVRYGDDFRPHLKRRRSGDSQTFDDCVMKDETECQPEKIWLQVPFFCGQSQECWRPGSQWALEQAKNNLVQHYFLVGVTEQLDEFIGVLEASLSTMFRGASERFQTGGKSHLRKTSNKQLPSAETLAKFHSSKIYQMEKEFYDFAVEQFEHIKRRTISFVEGKHVPIPQQFMYEKIRPR</sequence>
<evidence type="ECO:0000256" key="10">
    <source>
        <dbReference type="ARBA" id="ARBA00023180"/>
    </source>
</evidence>
<evidence type="ECO:0000256" key="8">
    <source>
        <dbReference type="ARBA" id="ARBA00023136"/>
    </source>
</evidence>
<keyword evidence="10" id="KW-0325">Glycoprotein</keyword>
<evidence type="ECO:0000313" key="12">
    <source>
        <dbReference type="RefSeq" id="XP_002730809.1"/>
    </source>
</evidence>
<evidence type="ECO:0000256" key="1">
    <source>
        <dbReference type="ARBA" id="ARBA00004323"/>
    </source>
</evidence>
<keyword evidence="8" id="KW-0472">Membrane</keyword>
<protein>
    <submittedName>
        <fullName evidence="12">Heparan sulfate 2-O-sulfotransferase 1-like</fullName>
    </submittedName>
</protein>
<evidence type="ECO:0000313" key="11">
    <source>
        <dbReference type="Proteomes" id="UP000694865"/>
    </source>
</evidence>
<keyword evidence="7" id="KW-0333">Golgi apparatus</keyword>
<accession>A0ABM0GIV2</accession>
<evidence type="ECO:0000256" key="9">
    <source>
        <dbReference type="ARBA" id="ARBA00023157"/>
    </source>
</evidence>
<keyword evidence="11" id="KW-1185">Reference proteome</keyword>
<dbReference type="Proteomes" id="UP000694865">
    <property type="component" value="Unplaced"/>
</dbReference>
<evidence type="ECO:0000256" key="7">
    <source>
        <dbReference type="ARBA" id="ARBA00023034"/>
    </source>
</evidence>
<organism evidence="11 12">
    <name type="scientific">Saccoglossus kowalevskii</name>
    <name type="common">Acorn worm</name>
    <dbReference type="NCBI Taxonomy" id="10224"/>
    <lineage>
        <taxon>Eukaryota</taxon>
        <taxon>Metazoa</taxon>
        <taxon>Hemichordata</taxon>
        <taxon>Enteropneusta</taxon>
        <taxon>Harrimaniidae</taxon>
        <taxon>Saccoglossus</taxon>
    </lineage>
</organism>
<comment type="similarity">
    <text evidence="2">Belongs to the sulfotransferase 3 family.</text>
</comment>
<dbReference type="InterPro" id="IPR027417">
    <property type="entry name" value="P-loop_NTPase"/>
</dbReference>
<evidence type="ECO:0000256" key="5">
    <source>
        <dbReference type="ARBA" id="ARBA00022968"/>
    </source>
</evidence>
<keyword evidence="4" id="KW-0812">Transmembrane</keyword>
<dbReference type="InterPro" id="IPR007734">
    <property type="entry name" value="Heparan_SO4_2-O-STrfase"/>
</dbReference>
<keyword evidence="3" id="KW-0808">Transferase</keyword>
<reference evidence="12" key="1">
    <citation type="submission" date="2025-08" db="UniProtKB">
        <authorList>
            <consortium name="RefSeq"/>
        </authorList>
    </citation>
    <scope>IDENTIFICATION</scope>
    <source>
        <tissue evidence="12">Testes</tissue>
    </source>
</reference>
<comment type="subcellular location">
    <subcellularLocation>
        <location evidence="1">Golgi apparatus membrane</location>
        <topology evidence="1">Single-pass type II membrane protein</topology>
    </subcellularLocation>
</comment>